<reference evidence="3 4" key="1">
    <citation type="journal article" date="2019" name="Nat. Med.">
        <title>A library of human gut bacterial isolates paired with longitudinal multiomics data enables mechanistic microbiome research.</title>
        <authorList>
            <person name="Poyet M."/>
            <person name="Groussin M."/>
            <person name="Gibbons S.M."/>
            <person name="Avila-Pacheco J."/>
            <person name="Jiang X."/>
            <person name="Kearney S.M."/>
            <person name="Perrotta A.R."/>
            <person name="Berdy B."/>
            <person name="Zhao S."/>
            <person name="Lieberman T.D."/>
            <person name="Swanson P.K."/>
            <person name="Smith M."/>
            <person name="Roesemann S."/>
            <person name="Alexander J.E."/>
            <person name="Rich S.A."/>
            <person name="Livny J."/>
            <person name="Vlamakis H."/>
            <person name="Clish C."/>
            <person name="Bullock K."/>
            <person name="Deik A."/>
            <person name="Scott J."/>
            <person name="Pierce K.A."/>
            <person name="Xavier R.J."/>
            <person name="Alm E.J."/>
        </authorList>
    </citation>
    <scope>NUCLEOTIDE SEQUENCE [LARGE SCALE GENOMIC DNA]</scope>
    <source>
        <strain evidence="3 4">BIOML-A4</strain>
    </source>
</reference>
<accession>A0A6L8TBG4</accession>
<evidence type="ECO:0000256" key="1">
    <source>
        <dbReference type="SAM" id="Phobius"/>
    </source>
</evidence>
<keyword evidence="1" id="KW-0472">Membrane</keyword>
<keyword evidence="1" id="KW-0812">Transmembrane</keyword>
<comment type="caution">
    <text evidence="3">The sequence shown here is derived from an EMBL/GenBank/DDBJ whole genome shotgun (WGS) entry which is preliminary data.</text>
</comment>
<feature type="transmembrane region" description="Helical" evidence="1">
    <location>
        <begin position="12"/>
        <end position="33"/>
    </location>
</feature>
<keyword evidence="3" id="KW-0808">Transferase</keyword>
<feature type="transmembrane region" description="Helical" evidence="1">
    <location>
        <begin position="177"/>
        <end position="197"/>
    </location>
</feature>
<dbReference type="EMBL" id="WWVT01000001">
    <property type="protein sequence ID" value="MZL60540.1"/>
    <property type="molecule type" value="Genomic_DNA"/>
</dbReference>
<feature type="transmembrane region" description="Helical" evidence="1">
    <location>
        <begin position="74"/>
        <end position="94"/>
    </location>
</feature>
<protein>
    <submittedName>
        <fullName evidence="3">Acyltransferase family protein</fullName>
    </submittedName>
</protein>
<feature type="domain" description="Acyltransferase 3" evidence="2">
    <location>
        <begin position="8"/>
        <end position="315"/>
    </location>
</feature>
<sequence>MNKKARIIELDYLKGIGIFLVVLGHTILLQNALSTKYVILARFIYSFHMPLFFIASGIISGLQRNLQCNIVKTAKKLLIPYFFWSFVYIILFAIQNKVSLLERVYATITCRGIAPLWFLATLFVTKIFLSEYEKRIENFITSKVKRQILLILICLVLALALKVLVKNIQSPIICYPIISVARVFLATIFESMGYLIGLNWKSICQYKKAFFMISGLCFFIVQSITQNTVNMHTYTFDSLVIFIITGLTGTLFLLETCLMLPRNIKVLSEIGKSSMDIMILHYPPMPILKGCIIVGTLLKNDVAIVLITIMALFITFEIHKLFLEPIRKRYLL</sequence>
<dbReference type="PANTHER" id="PTHR37312:SF1">
    <property type="entry name" value="MEMBRANE-BOUND ACYLTRANSFERASE YKRP-RELATED"/>
    <property type="match status" value="1"/>
</dbReference>
<feature type="transmembrane region" description="Helical" evidence="1">
    <location>
        <begin position="238"/>
        <end position="258"/>
    </location>
</feature>
<evidence type="ECO:0000313" key="4">
    <source>
        <dbReference type="Proteomes" id="UP000473323"/>
    </source>
</evidence>
<evidence type="ECO:0000259" key="2">
    <source>
        <dbReference type="Pfam" id="PF01757"/>
    </source>
</evidence>
<proteinExistence type="predicted"/>
<gene>
    <name evidence="3" type="ORF">GT694_00440</name>
</gene>
<organism evidence="3 4">
    <name type="scientific">Blautia massiliensis</name>
    <name type="common">ex Durand et al. 2017</name>
    <dbReference type="NCBI Taxonomy" id="1737424"/>
    <lineage>
        <taxon>Bacteria</taxon>
        <taxon>Bacillati</taxon>
        <taxon>Bacillota</taxon>
        <taxon>Clostridia</taxon>
        <taxon>Lachnospirales</taxon>
        <taxon>Lachnospiraceae</taxon>
        <taxon>Blautia</taxon>
    </lineage>
</organism>
<evidence type="ECO:0000313" key="3">
    <source>
        <dbReference type="EMBL" id="MZL60540.1"/>
    </source>
</evidence>
<dbReference type="InterPro" id="IPR052734">
    <property type="entry name" value="Nod_factor_acetyltransferase"/>
</dbReference>
<name>A0A6L8TBG4_9FIRM</name>
<feature type="transmembrane region" description="Helical" evidence="1">
    <location>
        <begin position="209"/>
        <end position="226"/>
    </location>
</feature>
<keyword evidence="1" id="KW-1133">Transmembrane helix</keyword>
<feature type="transmembrane region" description="Helical" evidence="1">
    <location>
        <begin position="279"/>
        <end position="298"/>
    </location>
</feature>
<dbReference type="Pfam" id="PF01757">
    <property type="entry name" value="Acyl_transf_3"/>
    <property type="match status" value="1"/>
</dbReference>
<dbReference type="AlphaFoldDB" id="A0A6L8TBG4"/>
<dbReference type="InterPro" id="IPR002656">
    <property type="entry name" value="Acyl_transf_3_dom"/>
</dbReference>
<dbReference type="RefSeq" id="WP_161208458.1">
    <property type="nucleotide sequence ID" value="NZ_WWVT01000001.1"/>
</dbReference>
<dbReference type="PANTHER" id="PTHR37312">
    <property type="entry name" value="MEMBRANE-BOUND ACYLTRANSFERASE YKRP-RELATED"/>
    <property type="match status" value="1"/>
</dbReference>
<feature type="transmembrane region" description="Helical" evidence="1">
    <location>
        <begin position="304"/>
        <end position="323"/>
    </location>
</feature>
<dbReference type="GO" id="GO:0016747">
    <property type="term" value="F:acyltransferase activity, transferring groups other than amino-acyl groups"/>
    <property type="evidence" value="ECO:0007669"/>
    <property type="project" value="InterPro"/>
</dbReference>
<feature type="transmembrane region" description="Helical" evidence="1">
    <location>
        <begin position="148"/>
        <end position="165"/>
    </location>
</feature>
<dbReference type="Proteomes" id="UP000473323">
    <property type="component" value="Unassembled WGS sequence"/>
</dbReference>
<feature type="transmembrane region" description="Helical" evidence="1">
    <location>
        <begin position="39"/>
        <end position="62"/>
    </location>
</feature>
<keyword evidence="3" id="KW-0012">Acyltransferase</keyword>
<feature type="transmembrane region" description="Helical" evidence="1">
    <location>
        <begin position="106"/>
        <end position="128"/>
    </location>
</feature>